<dbReference type="SUPFAM" id="SSF111384">
    <property type="entry name" value="OmpH-like"/>
    <property type="match status" value="1"/>
</dbReference>
<dbReference type="PANTHER" id="PTHR35089">
    <property type="entry name" value="CHAPERONE PROTEIN SKP"/>
    <property type="match status" value="1"/>
</dbReference>
<dbReference type="EMBL" id="QEKH01000010">
    <property type="protein sequence ID" value="PVY42820.1"/>
    <property type="molecule type" value="Genomic_DNA"/>
</dbReference>
<dbReference type="Pfam" id="PF03938">
    <property type="entry name" value="OmpH"/>
    <property type="match status" value="1"/>
</dbReference>
<sequence>MKQFRMILAALLLAMAALPAFSAEKQPAKGRPQRFAVVNLEKVFQEYYKSRIAEDAIKQQAEVFRNSMMRLNEELRTLKEEARTARINMDNIALSEAERAESRKNAEKKTRQVAEKEADIELYMNQRNTEMRKIVQAKREGIIADIKKEIQRRATAEGYDFVLDSSSKTLSEQPAVLLFPELDDLTSQVITELNRSRTVPAPASARRETPPATDLLK</sequence>
<dbReference type="GO" id="GO:0050821">
    <property type="term" value="P:protein stabilization"/>
    <property type="evidence" value="ECO:0007669"/>
    <property type="project" value="TreeGrafter"/>
</dbReference>
<proteinExistence type="inferred from homology"/>
<comment type="similarity">
    <text evidence="1">Belongs to the Skp family.</text>
</comment>
<organism evidence="6 7">
    <name type="scientific">Victivallis vadensis</name>
    <dbReference type="NCBI Taxonomy" id="172901"/>
    <lineage>
        <taxon>Bacteria</taxon>
        <taxon>Pseudomonadati</taxon>
        <taxon>Lentisphaerota</taxon>
        <taxon>Lentisphaeria</taxon>
        <taxon>Victivallales</taxon>
        <taxon>Victivallaceae</taxon>
        <taxon>Victivallis</taxon>
    </lineage>
</organism>
<dbReference type="RefSeq" id="WP_116883730.1">
    <property type="nucleotide sequence ID" value="NZ_CAJKCJ010000012.1"/>
</dbReference>
<protein>
    <submittedName>
        <fullName evidence="6">Periplasmic chaperone for outer membrane proteins Skp</fullName>
    </submittedName>
</protein>
<feature type="chain" id="PRO_5015675551" evidence="5">
    <location>
        <begin position="23"/>
        <end position="217"/>
    </location>
</feature>
<accession>A0A2U1B2C1</accession>
<dbReference type="Gene3D" id="3.30.910.20">
    <property type="entry name" value="Skp domain"/>
    <property type="match status" value="1"/>
</dbReference>
<dbReference type="InterPro" id="IPR005632">
    <property type="entry name" value="Chaperone_Skp"/>
</dbReference>
<keyword evidence="2 5" id="KW-0732">Signal</keyword>
<keyword evidence="3" id="KW-0175">Coiled coil</keyword>
<dbReference type="GeneID" id="78295043"/>
<dbReference type="PANTHER" id="PTHR35089:SF1">
    <property type="entry name" value="CHAPERONE PROTEIN SKP"/>
    <property type="match status" value="1"/>
</dbReference>
<evidence type="ECO:0000313" key="6">
    <source>
        <dbReference type="EMBL" id="PVY42820.1"/>
    </source>
</evidence>
<feature type="signal peptide" evidence="5">
    <location>
        <begin position="1"/>
        <end position="22"/>
    </location>
</feature>
<comment type="caution">
    <text evidence="6">The sequence shown here is derived from an EMBL/GenBank/DDBJ whole genome shotgun (WGS) entry which is preliminary data.</text>
</comment>
<dbReference type="GO" id="GO:0005829">
    <property type="term" value="C:cytosol"/>
    <property type="evidence" value="ECO:0007669"/>
    <property type="project" value="TreeGrafter"/>
</dbReference>
<name>A0A2U1B2C1_9BACT</name>
<feature type="coiled-coil region" evidence="3">
    <location>
        <begin position="61"/>
        <end position="140"/>
    </location>
</feature>
<evidence type="ECO:0000313" key="7">
    <source>
        <dbReference type="Proteomes" id="UP000245959"/>
    </source>
</evidence>
<dbReference type="GO" id="GO:0051082">
    <property type="term" value="F:unfolded protein binding"/>
    <property type="evidence" value="ECO:0007669"/>
    <property type="project" value="InterPro"/>
</dbReference>
<feature type="region of interest" description="Disordered" evidence="4">
    <location>
        <begin position="195"/>
        <end position="217"/>
    </location>
</feature>
<evidence type="ECO:0000256" key="3">
    <source>
        <dbReference type="SAM" id="Coils"/>
    </source>
</evidence>
<dbReference type="AlphaFoldDB" id="A0A2U1B2C1"/>
<dbReference type="Proteomes" id="UP000245959">
    <property type="component" value="Unassembled WGS sequence"/>
</dbReference>
<reference evidence="6 7" key="1">
    <citation type="submission" date="2018-04" db="EMBL/GenBank/DDBJ databases">
        <title>Genomic Encyclopedia of Type Strains, Phase IV (KMG-IV): sequencing the most valuable type-strain genomes for metagenomic binning, comparative biology and taxonomic classification.</title>
        <authorList>
            <person name="Goeker M."/>
        </authorList>
    </citation>
    <scope>NUCLEOTIDE SEQUENCE [LARGE SCALE GENOMIC DNA]</scope>
    <source>
        <strain evidence="6 7">DSM 14823</strain>
    </source>
</reference>
<keyword evidence="7" id="KW-1185">Reference proteome</keyword>
<dbReference type="InterPro" id="IPR024930">
    <property type="entry name" value="Skp_dom_sf"/>
</dbReference>
<dbReference type="SMART" id="SM00935">
    <property type="entry name" value="OmpH"/>
    <property type="match status" value="1"/>
</dbReference>
<evidence type="ECO:0000256" key="5">
    <source>
        <dbReference type="SAM" id="SignalP"/>
    </source>
</evidence>
<evidence type="ECO:0000256" key="2">
    <source>
        <dbReference type="ARBA" id="ARBA00022729"/>
    </source>
</evidence>
<evidence type="ECO:0000256" key="1">
    <source>
        <dbReference type="ARBA" id="ARBA00009091"/>
    </source>
</evidence>
<evidence type="ECO:0000256" key="4">
    <source>
        <dbReference type="SAM" id="MobiDB-lite"/>
    </source>
</evidence>
<gene>
    <name evidence="6" type="ORF">C8D82_110130</name>
</gene>